<dbReference type="OMA" id="EHETMYK"/>
<name>A0A015LS28_RHIIW</name>
<proteinExistence type="inferred from homology"/>
<protein>
    <submittedName>
        <fullName evidence="5">Pet117p</fullName>
    </submittedName>
</protein>
<dbReference type="AlphaFoldDB" id="A0A015LS28"/>
<dbReference type="HOGENOM" id="CLU_161486_3_1_1"/>
<dbReference type="STRING" id="1432141.A0A015LS28"/>
<dbReference type="Proteomes" id="UP000022910">
    <property type="component" value="Unassembled WGS sequence"/>
</dbReference>
<dbReference type="PANTHER" id="PTHR28163:SF1">
    <property type="entry name" value="PROTEIN PET117 HOMOLOG, MITOCHONDRIAL"/>
    <property type="match status" value="1"/>
</dbReference>
<accession>A0A015LS28</accession>
<evidence type="ECO:0000313" key="5">
    <source>
        <dbReference type="EMBL" id="EXX75496.1"/>
    </source>
</evidence>
<dbReference type="InterPro" id="IPR031568">
    <property type="entry name" value="Pet117"/>
</dbReference>
<reference evidence="5 6" key="1">
    <citation type="submission" date="2014-02" db="EMBL/GenBank/DDBJ databases">
        <title>Single nucleus genome sequencing reveals high similarity among nuclei of an endomycorrhizal fungus.</title>
        <authorList>
            <person name="Lin K."/>
            <person name="Geurts R."/>
            <person name="Zhang Z."/>
            <person name="Limpens E."/>
            <person name="Saunders D.G."/>
            <person name="Mu D."/>
            <person name="Pang E."/>
            <person name="Cao H."/>
            <person name="Cha H."/>
            <person name="Lin T."/>
            <person name="Zhou Q."/>
            <person name="Shang Y."/>
            <person name="Li Y."/>
            <person name="Ivanov S."/>
            <person name="Sharma T."/>
            <person name="Velzen R.V."/>
            <person name="Ruijter N.D."/>
            <person name="Aanen D.K."/>
            <person name="Win J."/>
            <person name="Kamoun S."/>
            <person name="Bisseling T."/>
            <person name="Huang S."/>
        </authorList>
    </citation>
    <scope>NUCLEOTIDE SEQUENCE [LARGE SCALE GENOMIC DNA]</scope>
    <source>
        <strain evidence="6">DAOM197198w</strain>
    </source>
</reference>
<comment type="subcellular location">
    <subcellularLocation>
        <location evidence="1">Mitochondrion</location>
    </subcellularLocation>
</comment>
<comment type="similarity">
    <text evidence="2">Belongs to the PET117 family.</text>
</comment>
<comment type="caution">
    <text evidence="5">The sequence shown here is derived from an EMBL/GenBank/DDBJ whole genome shotgun (WGS) entry which is preliminary data.</text>
</comment>
<dbReference type="GO" id="GO:0033617">
    <property type="term" value="P:mitochondrial respiratory chain complex IV assembly"/>
    <property type="evidence" value="ECO:0007669"/>
    <property type="project" value="TreeGrafter"/>
</dbReference>
<keyword evidence="6" id="KW-1185">Reference proteome</keyword>
<evidence type="ECO:0000313" key="6">
    <source>
        <dbReference type="Proteomes" id="UP000022910"/>
    </source>
</evidence>
<evidence type="ECO:0000256" key="3">
    <source>
        <dbReference type="ARBA" id="ARBA00022946"/>
    </source>
</evidence>
<organism evidence="5 6">
    <name type="scientific">Rhizophagus irregularis (strain DAOM 197198w)</name>
    <name type="common">Glomus intraradices</name>
    <dbReference type="NCBI Taxonomy" id="1432141"/>
    <lineage>
        <taxon>Eukaryota</taxon>
        <taxon>Fungi</taxon>
        <taxon>Fungi incertae sedis</taxon>
        <taxon>Mucoromycota</taxon>
        <taxon>Glomeromycotina</taxon>
        <taxon>Glomeromycetes</taxon>
        <taxon>Glomerales</taxon>
        <taxon>Glomeraceae</taxon>
        <taxon>Rhizophagus</taxon>
    </lineage>
</organism>
<dbReference type="Pfam" id="PF15786">
    <property type="entry name" value="PET117"/>
    <property type="match status" value="1"/>
</dbReference>
<dbReference type="PANTHER" id="PTHR28163">
    <property type="entry name" value="PROTEIN PET117 HOMOLOG, MITOCHONDRIAL"/>
    <property type="match status" value="1"/>
</dbReference>
<keyword evidence="3" id="KW-0809">Transit peptide</keyword>
<keyword evidence="4" id="KW-0496">Mitochondrion</keyword>
<dbReference type="GO" id="GO:0005739">
    <property type="term" value="C:mitochondrion"/>
    <property type="evidence" value="ECO:0007669"/>
    <property type="project" value="UniProtKB-SubCell"/>
</dbReference>
<dbReference type="EMBL" id="JEMT01012406">
    <property type="protein sequence ID" value="EXX75496.1"/>
    <property type="molecule type" value="Genomic_DNA"/>
</dbReference>
<evidence type="ECO:0000256" key="2">
    <source>
        <dbReference type="ARBA" id="ARBA00008197"/>
    </source>
</evidence>
<evidence type="ECO:0000256" key="4">
    <source>
        <dbReference type="ARBA" id="ARBA00023128"/>
    </source>
</evidence>
<evidence type="ECO:0000256" key="1">
    <source>
        <dbReference type="ARBA" id="ARBA00004173"/>
    </source>
</evidence>
<sequence length="80" mass="9562">MSRTAKITLIAAIFISTGTVWGVHHLQKKEKEFMHAGILRDEERRAKKNKFQQNKMELEQQLILQREYEKIQPVKKNENR</sequence>
<gene>
    <name evidence="5" type="ORF">RirG_041260</name>
</gene>
<dbReference type="OrthoDB" id="76305at2759"/>